<feature type="compositionally biased region" description="Basic and acidic residues" evidence="1">
    <location>
        <begin position="20"/>
        <end position="29"/>
    </location>
</feature>
<accession>T1JWU1</accession>
<proteinExistence type="predicted"/>
<dbReference type="EMBL" id="CAEY01000815">
    <property type="status" value="NOT_ANNOTATED_CDS"/>
    <property type="molecule type" value="Genomic_DNA"/>
</dbReference>
<feature type="region of interest" description="Disordered" evidence="1">
    <location>
        <begin position="1"/>
        <end position="29"/>
    </location>
</feature>
<protein>
    <submittedName>
        <fullName evidence="2">Uncharacterized protein</fullName>
    </submittedName>
</protein>
<name>T1JWU1_TETUR</name>
<evidence type="ECO:0000313" key="2">
    <source>
        <dbReference type="EnsemblMetazoa" id="tetur02g09500.1"/>
    </source>
</evidence>
<dbReference type="EnsemblMetazoa" id="tetur02g09500.1">
    <property type="protein sequence ID" value="tetur02g09500.1"/>
    <property type="gene ID" value="tetur02g09500"/>
</dbReference>
<dbReference type="Proteomes" id="UP000015104">
    <property type="component" value="Unassembled WGS sequence"/>
</dbReference>
<evidence type="ECO:0000313" key="3">
    <source>
        <dbReference type="Proteomes" id="UP000015104"/>
    </source>
</evidence>
<feature type="compositionally biased region" description="Basic residues" evidence="1">
    <location>
        <begin position="10"/>
        <end position="19"/>
    </location>
</feature>
<organism evidence="2 3">
    <name type="scientific">Tetranychus urticae</name>
    <name type="common">Two-spotted spider mite</name>
    <dbReference type="NCBI Taxonomy" id="32264"/>
    <lineage>
        <taxon>Eukaryota</taxon>
        <taxon>Metazoa</taxon>
        <taxon>Ecdysozoa</taxon>
        <taxon>Arthropoda</taxon>
        <taxon>Chelicerata</taxon>
        <taxon>Arachnida</taxon>
        <taxon>Acari</taxon>
        <taxon>Acariformes</taxon>
        <taxon>Trombidiformes</taxon>
        <taxon>Prostigmata</taxon>
        <taxon>Eleutherengona</taxon>
        <taxon>Raphignathae</taxon>
        <taxon>Tetranychoidea</taxon>
        <taxon>Tetranychidae</taxon>
        <taxon>Tetranychus</taxon>
    </lineage>
</organism>
<evidence type="ECO:0000256" key="1">
    <source>
        <dbReference type="SAM" id="MobiDB-lite"/>
    </source>
</evidence>
<reference evidence="2" key="2">
    <citation type="submission" date="2015-06" db="UniProtKB">
        <authorList>
            <consortium name="EnsemblMetazoa"/>
        </authorList>
    </citation>
    <scope>IDENTIFICATION</scope>
</reference>
<dbReference type="HOGENOM" id="CLU_2888618_0_0_1"/>
<reference evidence="3" key="1">
    <citation type="submission" date="2011-08" db="EMBL/GenBank/DDBJ databases">
        <authorList>
            <person name="Rombauts S."/>
        </authorList>
    </citation>
    <scope>NUCLEOTIDE SEQUENCE</scope>
    <source>
        <strain evidence="3">London</strain>
    </source>
</reference>
<keyword evidence="3" id="KW-1185">Reference proteome</keyword>
<sequence>MYGMVTSHSAGRKVKSKGKRQLEREQLKALRDATESEGTVYSRFLKFVKNTWYGIKTLEEGDH</sequence>
<dbReference type="AlphaFoldDB" id="T1JWU1"/>